<dbReference type="InterPro" id="IPR029063">
    <property type="entry name" value="SAM-dependent_MTases_sf"/>
</dbReference>
<dbReference type="SUPFAM" id="SSF81799">
    <property type="entry name" value="Putative methyltransferase TM0872, insert domain"/>
    <property type="match status" value="1"/>
</dbReference>
<protein>
    <recommendedName>
        <fullName evidence="7">Ribosomal RNA small subunit methyltransferase H</fullName>
        <ecNumber evidence="7">2.1.1.199</ecNumber>
    </recommendedName>
    <alternativeName>
        <fullName evidence="7">16S rRNA m(4)C1402 methyltransferase</fullName>
    </alternativeName>
    <alternativeName>
        <fullName evidence="7">rRNA (cytosine-N(4)-)-methyltransferase RsmH</fullName>
    </alternativeName>
</protein>
<dbReference type="Gene3D" id="1.10.150.170">
    <property type="entry name" value="Putative methyltransferase TM0872, insert domain"/>
    <property type="match status" value="1"/>
</dbReference>
<gene>
    <name evidence="8" type="primary">mraW</name>
    <name evidence="7" type="synonym">rsmH</name>
    <name evidence="8" type="ORF">SLY_0799</name>
</gene>
<accession>R4S1M2</accession>
<comment type="function">
    <text evidence="7">Specifically methylates the N4 position of cytidine in position 1402 (C1402) of 16S rRNA.</text>
</comment>
<evidence type="ECO:0000313" key="9">
    <source>
        <dbReference type="Proteomes" id="UP000013941"/>
    </source>
</evidence>
<evidence type="ECO:0000256" key="1">
    <source>
        <dbReference type="ARBA" id="ARBA00010396"/>
    </source>
</evidence>
<keyword evidence="6 7" id="KW-0949">S-adenosyl-L-methionine</keyword>
<comment type="similarity">
    <text evidence="1 7">Belongs to the methyltransferase superfamily. RsmH family.</text>
</comment>
<dbReference type="OrthoDB" id="9806637at2"/>
<keyword evidence="5 7" id="KW-0808">Transferase</keyword>
<evidence type="ECO:0000256" key="3">
    <source>
        <dbReference type="ARBA" id="ARBA00022552"/>
    </source>
</evidence>
<evidence type="ECO:0000256" key="6">
    <source>
        <dbReference type="ARBA" id="ARBA00022691"/>
    </source>
</evidence>
<organism evidence="8 9">
    <name type="scientific">Strawberry lethal yellows phytoplasma (CPA) str. NZSb11</name>
    <dbReference type="NCBI Taxonomy" id="980422"/>
    <lineage>
        <taxon>Bacteria</taxon>
        <taxon>Bacillati</taxon>
        <taxon>Mycoplasmatota</taxon>
        <taxon>Mollicutes</taxon>
        <taxon>Acholeplasmatales</taxon>
        <taxon>Acholeplasmataceae</taxon>
        <taxon>Candidatus Phytoplasma</taxon>
        <taxon>16SrXII (Stolbur group)</taxon>
    </lineage>
</organism>
<dbReference type="AlphaFoldDB" id="R4S1M2"/>
<dbReference type="EMBL" id="CP002548">
    <property type="protein sequence ID" value="AGL90714.1"/>
    <property type="molecule type" value="Genomic_DNA"/>
</dbReference>
<feature type="binding site" evidence="7">
    <location>
        <position position="52"/>
    </location>
    <ligand>
        <name>S-adenosyl-L-methionine</name>
        <dbReference type="ChEBI" id="CHEBI:59789"/>
    </ligand>
</feature>
<sequence>MTLRHISVLKEEAISFLNINPNGVYVDATLGQGGHTLSILNHLQDGFLYSFDQDLKACSDIQKKLNPNWPIEIIHSNFSNLKLELAKRNVFQLDGILFDLGISSCQIDDPQRGFSYLHNAPLDMRFDNRQKLTAQEIVNFYSFEKLKNIFHIYGEEKKAALIAKQIIKNRPLKTSYDLVAITDMFYKYHKGHSAKKIFQALRIEVNQELEVLKQALSQSLELLKKDGSIVVISFHSLEDRIVKHFFKKNSVFEFPKKLPIMSVDYPQPALRIITKKPCIPSEVEMKNNPRSISAKLRAAVKNI</sequence>
<dbReference type="RefSeq" id="WP_015638163.1">
    <property type="nucleotide sequence ID" value="NC_021236.1"/>
</dbReference>
<dbReference type="KEGG" id="nzs:SLY_0799"/>
<dbReference type="GO" id="GO:0070475">
    <property type="term" value="P:rRNA base methylation"/>
    <property type="evidence" value="ECO:0007669"/>
    <property type="project" value="UniProtKB-UniRule"/>
</dbReference>
<comment type="catalytic activity">
    <reaction evidence="7">
        <text>cytidine(1402) in 16S rRNA + S-adenosyl-L-methionine = N(4)-methylcytidine(1402) in 16S rRNA + S-adenosyl-L-homocysteine + H(+)</text>
        <dbReference type="Rhea" id="RHEA:42928"/>
        <dbReference type="Rhea" id="RHEA-COMP:10286"/>
        <dbReference type="Rhea" id="RHEA-COMP:10287"/>
        <dbReference type="ChEBI" id="CHEBI:15378"/>
        <dbReference type="ChEBI" id="CHEBI:57856"/>
        <dbReference type="ChEBI" id="CHEBI:59789"/>
        <dbReference type="ChEBI" id="CHEBI:74506"/>
        <dbReference type="ChEBI" id="CHEBI:82748"/>
        <dbReference type="EC" id="2.1.1.199"/>
    </reaction>
</comment>
<dbReference type="Proteomes" id="UP000013941">
    <property type="component" value="Chromosome"/>
</dbReference>
<dbReference type="InterPro" id="IPR023397">
    <property type="entry name" value="SAM-dep_MeTrfase_MraW_recog"/>
</dbReference>
<dbReference type="NCBIfam" id="TIGR00006">
    <property type="entry name" value="16S rRNA (cytosine(1402)-N(4))-methyltransferase RsmH"/>
    <property type="match status" value="1"/>
</dbReference>
<dbReference type="PATRIC" id="fig|980422.3.peg.734"/>
<dbReference type="HOGENOM" id="CLU_038422_2_0_14"/>
<keyword evidence="2 7" id="KW-0963">Cytoplasm</keyword>
<keyword evidence="4 7" id="KW-0489">Methyltransferase</keyword>
<comment type="subcellular location">
    <subcellularLocation>
        <location evidence="7">Cytoplasm</location>
    </subcellularLocation>
</comment>
<feature type="binding site" evidence="7">
    <location>
        <position position="78"/>
    </location>
    <ligand>
        <name>S-adenosyl-L-methionine</name>
        <dbReference type="ChEBI" id="CHEBI:59789"/>
    </ligand>
</feature>
<dbReference type="PIRSF" id="PIRSF004486">
    <property type="entry name" value="MraW"/>
    <property type="match status" value="1"/>
</dbReference>
<dbReference type="Pfam" id="PF01795">
    <property type="entry name" value="Methyltransf_5"/>
    <property type="match status" value="1"/>
</dbReference>
<reference evidence="8 9" key="1">
    <citation type="journal article" date="2013" name="BMC Genomics">
        <title>Comparison of the complete genome sequence of two closely related isolates of 'Candidatus Phytoplasma australiense' reveals genome plasticity.</title>
        <authorList>
            <person name="Andersen M.T."/>
            <person name="Liefting L.W."/>
            <person name="Havukkala I."/>
            <person name="Beever R.E."/>
        </authorList>
    </citation>
    <scope>NUCLEOTIDE SEQUENCE [LARGE SCALE GENOMIC DNA]</scope>
    <source>
        <strain evidence="8 9">NZSb11</strain>
    </source>
</reference>
<dbReference type="GO" id="GO:0005737">
    <property type="term" value="C:cytoplasm"/>
    <property type="evidence" value="ECO:0007669"/>
    <property type="project" value="UniProtKB-SubCell"/>
</dbReference>
<dbReference type="InterPro" id="IPR002903">
    <property type="entry name" value="RsmH"/>
</dbReference>
<proteinExistence type="inferred from homology"/>
<keyword evidence="3 7" id="KW-0698">rRNA processing</keyword>
<evidence type="ECO:0000313" key="8">
    <source>
        <dbReference type="EMBL" id="AGL90714.1"/>
    </source>
</evidence>
<dbReference type="PANTHER" id="PTHR11265:SF0">
    <property type="entry name" value="12S RRNA N4-METHYLCYTIDINE METHYLTRANSFERASE"/>
    <property type="match status" value="1"/>
</dbReference>
<dbReference type="GO" id="GO:0071424">
    <property type="term" value="F:rRNA (cytosine-N4-)-methyltransferase activity"/>
    <property type="evidence" value="ECO:0007669"/>
    <property type="project" value="UniProtKB-UniRule"/>
</dbReference>
<dbReference type="Gene3D" id="3.40.50.150">
    <property type="entry name" value="Vaccinia Virus protein VP39"/>
    <property type="match status" value="1"/>
</dbReference>
<evidence type="ECO:0000256" key="4">
    <source>
        <dbReference type="ARBA" id="ARBA00022603"/>
    </source>
</evidence>
<feature type="binding site" evidence="7">
    <location>
        <begin position="33"/>
        <end position="35"/>
    </location>
    <ligand>
        <name>S-adenosyl-L-methionine</name>
        <dbReference type="ChEBI" id="CHEBI:59789"/>
    </ligand>
</feature>
<dbReference type="EC" id="2.1.1.199" evidence="7"/>
<evidence type="ECO:0000256" key="5">
    <source>
        <dbReference type="ARBA" id="ARBA00022679"/>
    </source>
</evidence>
<evidence type="ECO:0000256" key="2">
    <source>
        <dbReference type="ARBA" id="ARBA00022490"/>
    </source>
</evidence>
<feature type="binding site" evidence="7">
    <location>
        <position position="99"/>
    </location>
    <ligand>
        <name>S-adenosyl-L-methionine</name>
        <dbReference type="ChEBI" id="CHEBI:59789"/>
    </ligand>
</feature>
<dbReference type="PANTHER" id="PTHR11265">
    <property type="entry name" value="S-ADENOSYL-METHYLTRANSFERASE MRAW"/>
    <property type="match status" value="1"/>
</dbReference>
<keyword evidence="9" id="KW-1185">Reference proteome</keyword>
<evidence type="ECO:0000256" key="7">
    <source>
        <dbReference type="HAMAP-Rule" id="MF_01007"/>
    </source>
</evidence>
<name>R4S1M2_PHYAS</name>
<feature type="binding site" evidence="7">
    <location>
        <position position="106"/>
    </location>
    <ligand>
        <name>S-adenosyl-L-methionine</name>
        <dbReference type="ChEBI" id="CHEBI:59789"/>
    </ligand>
</feature>
<dbReference type="HAMAP" id="MF_01007">
    <property type="entry name" value="16SrRNA_methyltr_H"/>
    <property type="match status" value="1"/>
</dbReference>
<dbReference type="SUPFAM" id="SSF53335">
    <property type="entry name" value="S-adenosyl-L-methionine-dependent methyltransferases"/>
    <property type="match status" value="1"/>
</dbReference>